<accession>A0A835RPR0</accession>
<proteinExistence type="predicted"/>
<dbReference type="OrthoDB" id="62120at2759"/>
<dbReference type="EMBL" id="JADCNL010000002">
    <property type="protein sequence ID" value="KAG0492601.1"/>
    <property type="molecule type" value="Genomic_DNA"/>
</dbReference>
<feature type="compositionally biased region" description="Basic and acidic residues" evidence="1">
    <location>
        <begin position="39"/>
        <end position="49"/>
    </location>
</feature>
<name>A0A835RPR0_VANPL</name>
<sequence length="64" mass="7265">MEFKCKLQVVSTEKILHASNGSEKEGFHYKQFMLNTNTEHQKGAKEGLGKHQGKPKHSPNLTQE</sequence>
<organism evidence="2 3">
    <name type="scientific">Vanilla planifolia</name>
    <name type="common">Vanilla</name>
    <dbReference type="NCBI Taxonomy" id="51239"/>
    <lineage>
        <taxon>Eukaryota</taxon>
        <taxon>Viridiplantae</taxon>
        <taxon>Streptophyta</taxon>
        <taxon>Embryophyta</taxon>
        <taxon>Tracheophyta</taxon>
        <taxon>Spermatophyta</taxon>
        <taxon>Magnoliopsida</taxon>
        <taxon>Liliopsida</taxon>
        <taxon>Asparagales</taxon>
        <taxon>Orchidaceae</taxon>
        <taxon>Vanilloideae</taxon>
        <taxon>Vanilleae</taxon>
        <taxon>Vanilla</taxon>
    </lineage>
</organism>
<evidence type="ECO:0000256" key="1">
    <source>
        <dbReference type="SAM" id="MobiDB-lite"/>
    </source>
</evidence>
<evidence type="ECO:0000313" key="2">
    <source>
        <dbReference type="EMBL" id="KAG0492601.1"/>
    </source>
</evidence>
<keyword evidence="3" id="KW-1185">Reference proteome</keyword>
<comment type="caution">
    <text evidence="2">The sequence shown here is derived from an EMBL/GenBank/DDBJ whole genome shotgun (WGS) entry which is preliminary data.</text>
</comment>
<reference evidence="2 3" key="1">
    <citation type="journal article" date="2020" name="Nat. Food">
        <title>A phased Vanilla planifolia genome enables genetic improvement of flavour and production.</title>
        <authorList>
            <person name="Hasing T."/>
            <person name="Tang H."/>
            <person name="Brym M."/>
            <person name="Khazi F."/>
            <person name="Huang T."/>
            <person name="Chambers A.H."/>
        </authorList>
    </citation>
    <scope>NUCLEOTIDE SEQUENCE [LARGE SCALE GENOMIC DNA]</scope>
    <source>
        <tissue evidence="2">Leaf</tissue>
    </source>
</reference>
<gene>
    <name evidence="2" type="ORF">HPP92_005999</name>
</gene>
<dbReference type="Proteomes" id="UP000636800">
    <property type="component" value="Chromosome 2"/>
</dbReference>
<dbReference type="AlphaFoldDB" id="A0A835RPR0"/>
<evidence type="ECO:0000313" key="3">
    <source>
        <dbReference type="Proteomes" id="UP000636800"/>
    </source>
</evidence>
<protein>
    <submittedName>
        <fullName evidence="2">Uncharacterized protein</fullName>
    </submittedName>
</protein>
<feature type="region of interest" description="Disordered" evidence="1">
    <location>
        <begin position="36"/>
        <end position="64"/>
    </location>
</feature>